<keyword evidence="7" id="KW-0645">Protease</keyword>
<keyword evidence="8" id="KW-0479">Metal-binding</keyword>
<dbReference type="GO" id="GO:0016020">
    <property type="term" value="C:membrane"/>
    <property type="evidence" value="ECO:0007669"/>
    <property type="project" value="TreeGrafter"/>
</dbReference>
<organism evidence="14">
    <name type="scientific">Roseihalotalea indica</name>
    <dbReference type="NCBI Taxonomy" id="2867963"/>
    <lineage>
        <taxon>Bacteria</taxon>
        <taxon>Pseudomonadati</taxon>
        <taxon>Bacteroidota</taxon>
        <taxon>Cytophagia</taxon>
        <taxon>Cytophagales</taxon>
        <taxon>Catalimonadaceae</taxon>
        <taxon>Roseihalotalea</taxon>
    </lineage>
</organism>
<evidence type="ECO:0000256" key="8">
    <source>
        <dbReference type="ARBA" id="ARBA00022723"/>
    </source>
</evidence>
<dbReference type="PANTHER" id="PTHR11533">
    <property type="entry name" value="PROTEASE M1 ZINC METALLOPROTEASE"/>
    <property type="match status" value="1"/>
</dbReference>
<dbReference type="GO" id="GO:0008270">
    <property type="term" value="F:zinc ion binding"/>
    <property type="evidence" value="ECO:0007669"/>
    <property type="project" value="InterPro"/>
</dbReference>
<keyword evidence="6" id="KW-0031">Aminopeptidase</keyword>
<dbReference type="Pfam" id="PF01433">
    <property type="entry name" value="Peptidase_M1"/>
    <property type="match status" value="1"/>
</dbReference>
<dbReference type="InterPro" id="IPR014782">
    <property type="entry name" value="Peptidase_M1_dom"/>
</dbReference>
<comment type="cofactor">
    <cofactor evidence="2">
        <name>Zn(2+)</name>
        <dbReference type="ChEBI" id="CHEBI:29105"/>
    </cofactor>
</comment>
<proteinExistence type="inferred from homology"/>
<evidence type="ECO:0000256" key="11">
    <source>
        <dbReference type="ARBA" id="ARBA00023049"/>
    </source>
</evidence>
<name>A0AA49GQ56_9BACT</name>
<dbReference type="CDD" id="cd09603">
    <property type="entry name" value="M1_APN_like"/>
    <property type="match status" value="1"/>
</dbReference>
<dbReference type="GO" id="GO:0042277">
    <property type="term" value="F:peptide binding"/>
    <property type="evidence" value="ECO:0007669"/>
    <property type="project" value="TreeGrafter"/>
</dbReference>
<dbReference type="EC" id="3.4.11.2" evidence="4"/>
<dbReference type="InterPro" id="IPR045357">
    <property type="entry name" value="Aminopeptidase_N-like_N"/>
</dbReference>
<keyword evidence="9" id="KW-0378">Hydrolase</keyword>
<evidence type="ECO:0000259" key="12">
    <source>
        <dbReference type="Pfam" id="PF01433"/>
    </source>
</evidence>
<evidence type="ECO:0000256" key="4">
    <source>
        <dbReference type="ARBA" id="ARBA00012564"/>
    </source>
</evidence>
<accession>A0AA49GQ56</accession>
<keyword evidence="11" id="KW-0482">Metalloprotease</keyword>
<dbReference type="PANTHER" id="PTHR11533:SF174">
    <property type="entry name" value="PUROMYCIN-SENSITIVE AMINOPEPTIDASE-RELATED"/>
    <property type="match status" value="1"/>
</dbReference>
<dbReference type="GO" id="GO:0070006">
    <property type="term" value="F:metalloaminopeptidase activity"/>
    <property type="evidence" value="ECO:0007669"/>
    <property type="project" value="TreeGrafter"/>
</dbReference>
<evidence type="ECO:0000313" key="14">
    <source>
        <dbReference type="EMBL" id="WKN37926.1"/>
    </source>
</evidence>
<gene>
    <name evidence="14" type="ORF">K4G66_04290</name>
</gene>
<dbReference type="InterPro" id="IPR042097">
    <property type="entry name" value="Aminopeptidase_N-like_N_sf"/>
</dbReference>
<evidence type="ECO:0000256" key="2">
    <source>
        <dbReference type="ARBA" id="ARBA00001947"/>
    </source>
</evidence>
<comment type="similarity">
    <text evidence="3">Belongs to the peptidase M1 family.</text>
</comment>
<dbReference type="InterPro" id="IPR050344">
    <property type="entry name" value="Peptidase_M1_aminopeptidases"/>
</dbReference>
<dbReference type="PRINTS" id="PR00756">
    <property type="entry name" value="ALADIPTASE"/>
</dbReference>
<sequence>MIHKIISLTFFVVYILNQYTFAQQSLPQLDVLSYQVQLEPDISQRSIKGRVTVDFLAAEDENQITLDCGSLTVIQVEGKGIKSFRQEKSQVIITFSQPLTEEHSIQIYYHGSPTRGVVFSSEKSQMYTVYFTSEWMVCHDQPDDRASIQLELILPEDLQNVANGILIDEKKVKENKVSYVWQQEVATPPYTYGFALGTFHQASADYKGTDLHYYSDRYPADQLATIFQASPDILRFFEEKAGAPYGQPSYSQLLMGNHYQEMSGFSVLKEAYGDMVLADSTEINLITHELAHQWWGNMITCQNFGHFWLNEAFATYMSAAYNEHRFGQEKYLENINAYREVYETIKAKGADKPLVFKNWLAPTADDRNLVYFKGAYVLHQLRETLGNDTFWKGIRYYSQQYYGKSVLTPEFQRAMEESTGKNLTGFFEKWVYSGN</sequence>
<evidence type="ECO:0000256" key="10">
    <source>
        <dbReference type="ARBA" id="ARBA00022833"/>
    </source>
</evidence>
<keyword evidence="10" id="KW-0862">Zinc</keyword>
<dbReference type="GO" id="GO:0005615">
    <property type="term" value="C:extracellular space"/>
    <property type="evidence" value="ECO:0007669"/>
    <property type="project" value="TreeGrafter"/>
</dbReference>
<evidence type="ECO:0000259" key="13">
    <source>
        <dbReference type="Pfam" id="PF17900"/>
    </source>
</evidence>
<dbReference type="Pfam" id="PF17900">
    <property type="entry name" value="Peptidase_M1_N"/>
    <property type="match status" value="1"/>
</dbReference>
<dbReference type="GO" id="GO:0016285">
    <property type="term" value="F:alanyl aminopeptidase activity"/>
    <property type="evidence" value="ECO:0007669"/>
    <property type="project" value="UniProtKB-EC"/>
</dbReference>
<comment type="catalytic activity">
    <reaction evidence="1">
        <text>Release of an N-terminal amino acid, Xaa-|-Yaa- from a peptide, amide or arylamide. Xaa is preferably Ala, but may be most amino acids including Pro (slow action). When a terminal hydrophobic residue is followed by a prolyl residue, the two may be released as an intact Xaa-Pro dipeptide.</text>
        <dbReference type="EC" id="3.4.11.2"/>
    </reaction>
</comment>
<dbReference type="GO" id="GO:0005737">
    <property type="term" value="C:cytoplasm"/>
    <property type="evidence" value="ECO:0007669"/>
    <property type="project" value="TreeGrafter"/>
</dbReference>
<dbReference type="GO" id="GO:0043171">
    <property type="term" value="P:peptide catabolic process"/>
    <property type="evidence" value="ECO:0007669"/>
    <property type="project" value="TreeGrafter"/>
</dbReference>
<dbReference type="AlphaFoldDB" id="A0AA49GQ56"/>
<dbReference type="InterPro" id="IPR001930">
    <property type="entry name" value="Peptidase_M1"/>
</dbReference>
<evidence type="ECO:0000256" key="1">
    <source>
        <dbReference type="ARBA" id="ARBA00000098"/>
    </source>
</evidence>
<evidence type="ECO:0000256" key="5">
    <source>
        <dbReference type="ARBA" id="ARBA00015611"/>
    </source>
</evidence>
<feature type="domain" description="Aminopeptidase N-like N-terminal" evidence="13">
    <location>
        <begin position="33"/>
        <end position="190"/>
    </location>
</feature>
<evidence type="ECO:0000256" key="9">
    <source>
        <dbReference type="ARBA" id="ARBA00022801"/>
    </source>
</evidence>
<evidence type="ECO:0000256" key="3">
    <source>
        <dbReference type="ARBA" id="ARBA00010136"/>
    </source>
</evidence>
<dbReference type="InterPro" id="IPR027268">
    <property type="entry name" value="Peptidase_M4/M1_CTD_sf"/>
</dbReference>
<protein>
    <recommendedName>
        <fullName evidence="5">Aminopeptidase N</fullName>
        <ecNumber evidence="4">3.4.11.2</ecNumber>
    </recommendedName>
</protein>
<reference evidence="14" key="2">
    <citation type="journal article" date="2024" name="Antonie Van Leeuwenhoek">
        <title>Roseihalotalea indica gen. nov., sp. nov., a halophilic Bacteroidetes from mesopelagic Southwest Indian Ocean with higher carbohydrate metabolic potential.</title>
        <authorList>
            <person name="Chen B."/>
            <person name="Zhang M."/>
            <person name="Lin D."/>
            <person name="Ye J."/>
            <person name="Tang K."/>
        </authorList>
    </citation>
    <scope>NUCLEOTIDE SEQUENCE</scope>
    <source>
        <strain evidence="14">TK19036</strain>
    </source>
</reference>
<dbReference type="GO" id="GO:0006508">
    <property type="term" value="P:proteolysis"/>
    <property type="evidence" value="ECO:0007669"/>
    <property type="project" value="UniProtKB-KW"/>
</dbReference>
<dbReference type="Gene3D" id="2.60.40.1730">
    <property type="entry name" value="tricorn interacting facor f3 domain"/>
    <property type="match status" value="1"/>
</dbReference>
<evidence type="ECO:0000256" key="6">
    <source>
        <dbReference type="ARBA" id="ARBA00022438"/>
    </source>
</evidence>
<dbReference type="SUPFAM" id="SSF63737">
    <property type="entry name" value="Leukotriene A4 hydrolase N-terminal domain"/>
    <property type="match status" value="1"/>
</dbReference>
<feature type="domain" description="Peptidase M1 membrane alanine aminopeptidase" evidence="12">
    <location>
        <begin position="231"/>
        <end position="430"/>
    </location>
</feature>
<dbReference type="EMBL" id="CP120682">
    <property type="protein sequence ID" value="WKN37926.1"/>
    <property type="molecule type" value="Genomic_DNA"/>
</dbReference>
<dbReference type="Gene3D" id="1.10.390.10">
    <property type="entry name" value="Neutral Protease Domain 2"/>
    <property type="match status" value="1"/>
</dbReference>
<evidence type="ECO:0000256" key="7">
    <source>
        <dbReference type="ARBA" id="ARBA00022670"/>
    </source>
</evidence>
<dbReference type="SUPFAM" id="SSF55486">
    <property type="entry name" value="Metalloproteases ('zincins'), catalytic domain"/>
    <property type="match status" value="1"/>
</dbReference>
<reference evidence="14" key="1">
    <citation type="journal article" date="2023" name="Comput. Struct. Biotechnol. J.">
        <title>Discovery of a novel marine Bacteroidetes with a rich repertoire of carbohydrate-active enzymes.</title>
        <authorList>
            <person name="Chen B."/>
            <person name="Liu G."/>
            <person name="Chen Q."/>
            <person name="Wang H."/>
            <person name="Liu L."/>
            <person name="Tang K."/>
        </authorList>
    </citation>
    <scope>NUCLEOTIDE SEQUENCE</scope>
    <source>
        <strain evidence="14">TK19036</strain>
    </source>
</reference>